<dbReference type="Gene3D" id="3.60.10.10">
    <property type="entry name" value="Endonuclease/exonuclease/phosphatase"/>
    <property type="match status" value="1"/>
</dbReference>
<dbReference type="PANTHER" id="PTHR31635">
    <property type="entry name" value="REVERSE TRANSCRIPTASE DOMAIN-CONTAINING PROTEIN-RELATED"/>
    <property type="match status" value="1"/>
</dbReference>
<name>A0A1A8QY68_9TELE</name>
<dbReference type="SUPFAM" id="SSF56672">
    <property type="entry name" value="DNA/RNA polymerases"/>
    <property type="match status" value="1"/>
</dbReference>
<reference evidence="2" key="1">
    <citation type="submission" date="2016-05" db="EMBL/GenBank/DDBJ databases">
        <authorList>
            <person name="Lavstsen T."/>
            <person name="Jespersen J.S."/>
        </authorList>
    </citation>
    <scope>NUCLEOTIDE SEQUENCE</scope>
    <source>
        <tissue evidence="2">Brain</tissue>
    </source>
</reference>
<accession>A0A1A8QY68</accession>
<evidence type="ECO:0000259" key="1">
    <source>
        <dbReference type="PROSITE" id="PS50878"/>
    </source>
</evidence>
<dbReference type="PANTHER" id="PTHR31635:SF196">
    <property type="entry name" value="REVERSE TRANSCRIPTASE DOMAIN-CONTAINING PROTEIN-RELATED"/>
    <property type="match status" value="1"/>
</dbReference>
<dbReference type="SUPFAM" id="SSF56219">
    <property type="entry name" value="DNase I-like"/>
    <property type="match status" value="1"/>
</dbReference>
<gene>
    <name evidence="2" type="primary">BX547934.1</name>
</gene>
<reference evidence="2" key="2">
    <citation type="submission" date="2016-06" db="EMBL/GenBank/DDBJ databases">
        <title>The genome of a short-lived fish provides insights into sex chromosome evolution and the genetic control of aging.</title>
        <authorList>
            <person name="Reichwald K."/>
            <person name="Felder M."/>
            <person name="Petzold A."/>
            <person name="Koch P."/>
            <person name="Groth M."/>
            <person name="Platzer M."/>
        </authorList>
    </citation>
    <scope>NUCLEOTIDE SEQUENCE</scope>
    <source>
        <tissue evidence="2">Brain</tissue>
    </source>
</reference>
<dbReference type="InterPro" id="IPR005135">
    <property type="entry name" value="Endo/exonuclease/phosphatase"/>
</dbReference>
<dbReference type="InterPro" id="IPR000477">
    <property type="entry name" value="RT_dom"/>
</dbReference>
<dbReference type="GO" id="GO:0003824">
    <property type="term" value="F:catalytic activity"/>
    <property type="evidence" value="ECO:0007669"/>
    <property type="project" value="InterPro"/>
</dbReference>
<dbReference type="CDD" id="cd01650">
    <property type="entry name" value="RT_nLTR_like"/>
    <property type="match status" value="1"/>
</dbReference>
<dbReference type="PROSITE" id="PS50878">
    <property type="entry name" value="RT_POL"/>
    <property type="match status" value="1"/>
</dbReference>
<dbReference type="Pfam" id="PF00078">
    <property type="entry name" value="RVT_1"/>
    <property type="match status" value="1"/>
</dbReference>
<organism evidence="2">
    <name type="scientific">Nothobranchius pienaari</name>
    <dbReference type="NCBI Taxonomy" id="704102"/>
    <lineage>
        <taxon>Eukaryota</taxon>
        <taxon>Metazoa</taxon>
        <taxon>Chordata</taxon>
        <taxon>Craniata</taxon>
        <taxon>Vertebrata</taxon>
        <taxon>Euteleostomi</taxon>
        <taxon>Actinopterygii</taxon>
        <taxon>Neopterygii</taxon>
        <taxon>Teleostei</taxon>
        <taxon>Neoteleostei</taxon>
        <taxon>Acanthomorphata</taxon>
        <taxon>Ovalentaria</taxon>
        <taxon>Atherinomorphae</taxon>
        <taxon>Cyprinodontiformes</taxon>
        <taxon>Nothobranchiidae</taxon>
        <taxon>Nothobranchius</taxon>
    </lineage>
</organism>
<dbReference type="CDD" id="cd09076">
    <property type="entry name" value="L1-EN"/>
    <property type="match status" value="1"/>
</dbReference>
<dbReference type="InterPro" id="IPR036691">
    <property type="entry name" value="Endo/exonu/phosph_ase_sf"/>
</dbReference>
<dbReference type="AlphaFoldDB" id="A0A1A8QY68"/>
<protein>
    <recommendedName>
        <fullName evidence="1">Reverse transcriptase domain-containing protein</fullName>
    </recommendedName>
</protein>
<dbReference type="InterPro" id="IPR026960">
    <property type="entry name" value="RVT-Znf"/>
</dbReference>
<dbReference type="EMBL" id="HAEG01014878">
    <property type="protein sequence ID" value="SBR98745.1"/>
    <property type="molecule type" value="Transcribed_RNA"/>
</dbReference>
<feature type="domain" description="Reverse transcriptase" evidence="1">
    <location>
        <begin position="495"/>
        <end position="761"/>
    </location>
</feature>
<dbReference type="Pfam" id="PF13966">
    <property type="entry name" value="zf-RVT"/>
    <property type="match status" value="1"/>
</dbReference>
<evidence type="ECO:0000313" key="2">
    <source>
        <dbReference type="EMBL" id="SBR98745.1"/>
    </source>
</evidence>
<proteinExistence type="predicted"/>
<dbReference type="Pfam" id="PF03372">
    <property type="entry name" value="Exo_endo_phos"/>
    <property type="match status" value="1"/>
</dbReference>
<sequence>MSLSIISLNTRGLRNHLKRKAIFLYCKQLNTDFCFVQETHSIETDTNFWKSQWGGDLWLSHGSERSAGVCILKNRFSGKVLNSERDKTGRYILLVLEVAGVSYIIVNAYGFNSQAENIVFFDNLEERLLYWLSKYPKASVVLGGDFNTVLSNRLDRLPSRNEDSSNMYVKTFLQSFDLTDTWRDTHPLQTSYTWSNKTLSKQSRIDLWLISKDLKNVITNILPAPLSDHKTIQIIIPSLSPGPPKTSYWKLNSTVLKHKEVTSRIESFIRLYWDKAQNENLFSTNWELLKYEISKFLRKYSSDLAKKRRLEENDTILKIAFLTSKSLNALTESEQLELTNQQLKLDEIYKRKAQGAFVRSRRKWLEEGEQNSAYFFSLEKQQSRINSIQQLRIDGTIIDDPKKISQYCAKFYSDLYSSRYCSQEASTFFNSIPNINQISEADSDFCDASISLKEITNAINQLKINKSPGTDGFTAEFYKQFSQSLAPFLREVFAESVFKGSLPPTLTQGLIALIPKPKKDCLLLDNWRPISLLNNDYKIFATILAKRLKSVLDSIIDESQSGFMCNRHISNNVRLILDLLDYSELVNEDSFVLFLDFYKAFDSLEHDFIMEALKKFGFGQFFCKSVQTLYNNGNSSIKLSNGTSPRFDLKRGVRQGCPLSVYLFLLAAQLLNLHIKHSNIKGISIANNHILISQLADDTALFLADASQVSVALNFISSFSKASGLILNLNKCELLPVNNCSAPVICNIPVKVSVTYLGFHITKDREARGKLNFLPLIEKTQKVFNRWTQRDLSLKGRVLITKAEGISRLTYAAQSLHVDNSFCKSVDKMLFNFLWKGKTHYIRKSVVLNSYNKGGLNFIDFSSLNNTFKINWIKQYLKNPTSIWNFIPHHVFSQLGGLNFILLCNYKIQKIPVKLSNFHQQVFLAWAMLYKHNFSPQRCYIWNNYNIVYKNKSLFYEKWFNNGIILVSQLFNENGLLYSYSEFLAKYKIPTSPKEFSIVFDAVPSGLRMLFKTACVCPPLSASPSDLTQLPLGKVCFSTYKTSNSKIRSLFQADLVSISPATVYWDKFGHNVDWEKVWSLPQKFLLTNKIKEISFKILHRFYPTKVCLSRFKKDIDVKCSFCNLHPETTSHLFWTCEFTYKFWKDVNSFLTHNILPDFSLFYKNVIFGCFGGSGKNNDALFLINLILFVAKFHIHKSKLCNKKPFFPVLRAELEQYISTISCVQNKKAVKTLNTCTLFNVLV</sequence>
<dbReference type="InterPro" id="IPR043502">
    <property type="entry name" value="DNA/RNA_pol_sf"/>
</dbReference>